<accession>A0A2P8HCF8</accession>
<evidence type="ECO:0008006" key="3">
    <source>
        <dbReference type="Google" id="ProtNLM"/>
    </source>
</evidence>
<dbReference type="AlphaFoldDB" id="A0A2P8HCF8"/>
<dbReference type="EMBL" id="PYAW01000007">
    <property type="protein sequence ID" value="PSL43916.1"/>
    <property type="molecule type" value="Genomic_DNA"/>
</dbReference>
<protein>
    <recommendedName>
        <fullName evidence="3">DUF1735 domain-containing protein</fullName>
    </recommendedName>
</protein>
<keyword evidence="2" id="KW-1185">Reference proteome</keyword>
<dbReference type="Proteomes" id="UP000240971">
    <property type="component" value="Unassembled WGS sequence"/>
</dbReference>
<dbReference type="SUPFAM" id="SSF141072">
    <property type="entry name" value="CalX-like"/>
    <property type="match status" value="1"/>
</dbReference>
<name>A0A2P8HCF8_CHINA</name>
<gene>
    <name evidence="1" type="ORF">CLV51_107228</name>
</gene>
<comment type="caution">
    <text evidence="1">The sequence shown here is derived from an EMBL/GenBank/DDBJ whole genome shotgun (WGS) entry which is preliminary data.</text>
</comment>
<dbReference type="InterPro" id="IPR038081">
    <property type="entry name" value="CalX-like_sf"/>
</dbReference>
<evidence type="ECO:0000313" key="2">
    <source>
        <dbReference type="Proteomes" id="UP000240971"/>
    </source>
</evidence>
<organism evidence="1 2">
    <name type="scientific">Chitinophaga niastensis</name>
    <dbReference type="NCBI Taxonomy" id="536980"/>
    <lineage>
        <taxon>Bacteria</taxon>
        <taxon>Pseudomonadati</taxon>
        <taxon>Bacteroidota</taxon>
        <taxon>Chitinophagia</taxon>
        <taxon>Chitinophagales</taxon>
        <taxon>Chitinophagaceae</taxon>
        <taxon>Chitinophaga</taxon>
    </lineage>
</organism>
<reference evidence="1 2" key="1">
    <citation type="submission" date="2018-03" db="EMBL/GenBank/DDBJ databases">
        <title>Genomic Encyclopedia of Archaeal and Bacterial Type Strains, Phase II (KMG-II): from individual species to whole genera.</title>
        <authorList>
            <person name="Goeker M."/>
        </authorList>
    </citation>
    <scope>NUCLEOTIDE SEQUENCE [LARGE SCALE GENOMIC DNA]</scope>
    <source>
        <strain evidence="1 2">DSM 24859</strain>
    </source>
</reference>
<dbReference type="Gene3D" id="2.60.40.2030">
    <property type="match status" value="1"/>
</dbReference>
<sequence>MLSLTYIFKFKHMKNKLSFIISCLSVCSLLLTSSCKKEDPVYPDAPKRVYTVAKVPDGTVTFTNSATGKKNATGVARVYLNQLYTKDVTVSFALAGTAAAGVDYTVPPLSVTIPAGSWRADINIAGLNNALQTSKKTVIITLNTATEGFEIGLGYANAYGIFTYTITP</sequence>
<evidence type="ECO:0000313" key="1">
    <source>
        <dbReference type="EMBL" id="PSL43916.1"/>
    </source>
</evidence>
<proteinExistence type="predicted"/>